<dbReference type="Gene3D" id="2.40.50.770">
    <property type="entry name" value="RecQ-mediated genome instability protein Rmi1, C-terminal domain"/>
    <property type="match status" value="1"/>
</dbReference>
<dbReference type="FunCoup" id="G0VCN2">
    <property type="interactions" value="65"/>
</dbReference>
<evidence type="ECO:0000259" key="2">
    <source>
        <dbReference type="Pfam" id="PF08585"/>
    </source>
</evidence>
<proteinExistence type="predicted"/>
<keyword evidence="4" id="KW-1185">Reference proteome</keyword>
<dbReference type="GO" id="GO:0003697">
    <property type="term" value="F:single-stranded DNA binding"/>
    <property type="evidence" value="ECO:0007669"/>
    <property type="project" value="EnsemblFungi"/>
</dbReference>
<reference key="2">
    <citation type="submission" date="2011-08" db="EMBL/GenBank/DDBJ databases">
        <title>Genome sequence of Naumovozyma castellii.</title>
        <authorList>
            <person name="Gordon J.L."/>
            <person name="Armisen D."/>
            <person name="Proux-Wera E."/>
            <person name="OhEigeartaigh S.S."/>
            <person name="Byrne K.P."/>
            <person name="Wolfe K.H."/>
        </authorList>
    </citation>
    <scope>NUCLEOTIDE SEQUENCE</scope>
    <source>
        <strain>Type strain:CBS 4309</strain>
    </source>
</reference>
<feature type="region of interest" description="Disordered" evidence="1">
    <location>
        <begin position="218"/>
        <end position="238"/>
    </location>
</feature>
<dbReference type="InParanoid" id="G0VCN2"/>
<dbReference type="GO" id="GO:0000400">
    <property type="term" value="F:four-way junction DNA binding"/>
    <property type="evidence" value="ECO:0007669"/>
    <property type="project" value="EnsemblFungi"/>
</dbReference>
<dbReference type="RefSeq" id="XP_003675608.1">
    <property type="nucleotide sequence ID" value="XM_003675560.1"/>
</dbReference>
<dbReference type="InterPro" id="IPR013894">
    <property type="entry name" value="RMI1_OB"/>
</dbReference>
<dbReference type="OMA" id="CEYLEAK"/>
<dbReference type="Pfam" id="PF08585">
    <property type="entry name" value="RMI1_N_C"/>
    <property type="match status" value="1"/>
</dbReference>
<dbReference type="GO" id="GO:0031422">
    <property type="term" value="C:RecQ family helicase-topoisomerase III complex"/>
    <property type="evidence" value="ECO:0007669"/>
    <property type="project" value="EnsemblFungi"/>
</dbReference>
<dbReference type="EMBL" id="HE576754">
    <property type="protein sequence ID" value="CCC69242.1"/>
    <property type="molecule type" value="Genomic_DNA"/>
</dbReference>
<dbReference type="OrthoDB" id="341511at2759"/>
<dbReference type="GO" id="GO:0000724">
    <property type="term" value="P:double-strand break repair via homologous recombination"/>
    <property type="evidence" value="ECO:0007669"/>
    <property type="project" value="EnsemblFungi"/>
</dbReference>
<dbReference type="HOGENOM" id="CLU_100701_0_0_1"/>
<dbReference type="GO" id="GO:0043596">
    <property type="term" value="C:nuclear replication fork"/>
    <property type="evidence" value="ECO:0007669"/>
    <property type="project" value="EnsemblFungi"/>
</dbReference>
<sequence>MASYLSSILSQDITQDIPFPSNLSSLGSREQLVIKAYKDEGWFSNVAMSSMVEQKLCKVDRELLFQVLMVENISKSKLNQVDEIKTKLDPKNQKVDTLRSGKKAPPKYKMVNQVDVDEDNDNTTNATSSRLANNAKTVFKFTLQNKNGDVFFGVNTTVLPWSSCLLGAKIIIKPGTIFNKGVFLLQDSNVIFLGGINKIWNENRDYKTCEYLEAKLERERENTTNSAKNKRKRKVPPN</sequence>
<dbReference type="AlphaFoldDB" id="G0VCN2"/>
<evidence type="ECO:0000313" key="4">
    <source>
        <dbReference type="Proteomes" id="UP000001640"/>
    </source>
</evidence>
<accession>G0VCN2</accession>
<evidence type="ECO:0000256" key="1">
    <source>
        <dbReference type="SAM" id="MobiDB-lite"/>
    </source>
</evidence>
<name>G0VCN2_NAUCA</name>
<dbReference type="GO" id="GO:0008047">
    <property type="term" value="F:enzyme activator activity"/>
    <property type="evidence" value="ECO:0007669"/>
    <property type="project" value="EnsemblFungi"/>
</dbReference>
<reference evidence="3 4" key="1">
    <citation type="journal article" date="2011" name="Proc. Natl. Acad. Sci. U.S.A.">
        <title>Evolutionary erosion of yeast sex chromosomes by mating-type switching accidents.</title>
        <authorList>
            <person name="Gordon J.L."/>
            <person name="Armisen D."/>
            <person name="Proux-Wera E."/>
            <person name="Oheigeartaigh S.S."/>
            <person name="Byrne K.P."/>
            <person name="Wolfe K.H."/>
        </authorList>
    </citation>
    <scope>NUCLEOTIDE SEQUENCE [LARGE SCALE GENOMIC DNA]</scope>
    <source>
        <strain evidence="4">ATCC 76901 / BCRC 22586 / CBS 4309 / NBRC 1992 / NRRL Y-12630</strain>
    </source>
</reference>
<evidence type="ECO:0000313" key="3">
    <source>
        <dbReference type="EMBL" id="CCC69242.1"/>
    </source>
</evidence>
<dbReference type="Proteomes" id="UP000001640">
    <property type="component" value="Chromosome 3"/>
</dbReference>
<dbReference type="GO" id="GO:0006265">
    <property type="term" value="P:DNA topological change"/>
    <property type="evidence" value="ECO:0007669"/>
    <property type="project" value="EnsemblFungi"/>
</dbReference>
<protein>
    <recommendedName>
        <fullName evidence="2">RecQ mediated genome instability protein 1 OB-fold domain-containing protein</fullName>
    </recommendedName>
</protein>
<organism evidence="3 4">
    <name type="scientific">Naumovozyma castellii</name>
    <name type="common">Yeast</name>
    <name type="synonym">Saccharomyces castellii</name>
    <dbReference type="NCBI Taxonomy" id="27288"/>
    <lineage>
        <taxon>Eukaryota</taxon>
        <taxon>Fungi</taxon>
        <taxon>Dikarya</taxon>
        <taxon>Ascomycota</taxon>
        <taxon>Saccharomycotina</taxon>
        <taxon>Saccharomycetes</taxon>
        <taxon>Saccharomycetales</taxon>
        <taxon>Saccharomycetaceae</taxon>
        <taxon>Naumovozyma</taxon>
    </lineage>
</organism>
<feature type="compositionally biased region" description="Basic residues" evidence="1">
    <location>
        <begin position="228"/>
        <end position="238"/>
    </location>
</feature>
<dbReference type="STRING" id="1064592.G0VCN2"/>
<dbReference type="InterPro" id="IPR042470">
    <property type="entry name" value="RMI1_N_C_sf"/>
</dbReference>
<dbReference type="eggNOG" id="KOG3683">
    <property type="taxonomic scope" value="Eukaryota"/>
</dbReference>
<dbReference type="KEGG" id="ncs:NCAS_0C02520"/>
<dbReference type="GeneID" id="96902825"/>
<feature type="domain" description="RecQ mediated genome instability protein 1 OB-fold" evidence="2">
    <location>
        <begin position="55"/>
        <end position="205"/>
    </location>
</feature>
<gene>
    <name evidence="3" type="primary">NCAS0C02520</name>
    <name evidence="3" type="ordered locus">NCAS_0C02520</name>
</gene>